<dbReference type="PROSITE" id="PS00107">
    <property type="entry name" value="PROTEIN_KINASE_ATP"/>
    <property type="match status" value="1"/>
</dbReference>
<dbReference type="InterPro" id="IPR017441">
    <property type="entry name" value="Protein_kinase_ATP_BS"/>
</dbReference>
<name>A0ABW0G1L1_9PROT</name>
<dbReference type="Proteomes" id="UP001596166">
    <property type="component" value="Unassembled WGS sequence"/>
</dbReference>
<evidence type="ECO:0000313" key="8">
    <source>
        <dbReference type="Proteomes" id="UP001596166"/>
    </source>
</evidence>
<dbReference type="InterPro" id="IPR000719">
    <property type="entry name" value="Prot_kinase_dom"/>
</dbReference>
<dbReference type="InterPro" id="IPR008266">
    <property type="entry name" value="Tyr_kinase_AS"/>
</dbReference>
<dbReference type="PANTHER" id="PTHR43289">
    <property type="entry name" value="MITOGEN-ACTIVATED PROTEIN KINASE KINASE KINASE 20-RELATED"/>
    <property type="match status" value="1"/>
</dbReference>
<dbReference type="SUPFAM" id="SSF56112">
    <property type="entry name" value="Protein kinase-like (PK-like)"/>
    <property type="match status" value="1"/>
</dbReference>
<evidence type="ECO:0000313" key="7">
    <source>
        <dbReference type="EMBL" id="MFC5354975.1"/>
    </source>
</evidence>
<evidence type="ECO:0000259" key="6">
    <source>
        <dbReference type="PROSITE" id="PS50011"/>
    </source>
</evidence>
<dbReference type="EMBL" id="JBHSLC010000010">
    <property type="protein sequence ID" value="MFC5354975.1"/>
    <property type="molecule type" value="Genomic_DNA"/>
</dbReference>
<dbReference type="EC" id="2.7.11.1" evidence="7"/>
<evidence type="ECO:0000256" key="3">
    <source>
        <dbReference type="ARBA" id="ARBA00022777"/>
    </source>
</evidence>
<organism evidence="7 8">
    <name type="scientific">Azospirillum himalayense</name>
    <dbReference type="NCBI Taxonomy" id="654847"/>
    <lineage>
        <taxon>Bacteria</taxon>
        <taxon>Pseudomonadati</taxon>
        <taxon>Pseudomonadota</taxon>
        <taxon>Alphaproteobacteria</taxon>
        <taxon>Rhodospirillales</taxon>
        <taxon>Azospirillaceae</taxon>
        <taxon>Azospirillum</taxon>
    </lineage>
</organism>
<keyword evidence="4 5" id="KW-0067">ATP-binding</keyword>
<dbReference type="InterPro" id="IPR011009">
    <property type="entry name" value="Kinase-like_dom_sf"/>
</dbReference>
<dbReference type="RefSeq" id="WP_376994806.1">
    <property type="nucleotide sequence ID" value="NZ_JBHSLC010000010.1"/>
</dbReference>
<gene>
    <name evidence="7" type="ORF">ACFPMG_08135</name>
</gene>
<feature type="binding site" evidence="5">
    <location>
        <position position="635"/>
    </location>
    <ligand>
        <name>ATP</name>
        <dbReference type="ChEBI" id="CHEBI:30616"/>
    </ligand>
</feature>
<keyword evidence="2 5" id="KW-0547">Nucleotide-binding</keyword>
<dbReference type="GO" id="GO:0004674">
    <property type="term" value="F:protein serine/threonine kinase activity"/>
    <property type="evidence" value="ECO:0007669"/>
    <property type="project" value="UniProtKB-EC"/>
</dbReference>
<protein>
    <submittedName>
        <fullName evidence="7">Serine/threonine-protein kinase</fullName>
        <ecNumber evidence="7">2.7.11.1</ecNumber>
    </submittedName>
</protein>
<comment type="caution">
    <text evidence="7">The sequence shown here is derived from an EMBL/GenBank/DDBJ whole genome shotgun (WGS) entry which is preliminary data.</text>
</comment>
<evidence type="ECO:0000256" key="5">
    <source>
        <dbReference type="PROSITE-ProRule" id="PRU10141"/>
    </source>
</evidence>
<evidence type="ECO:0000256" key="2">
    <source>
        <dbReference type="ARBA" id="ARBA00022741"/>
    </source>
</evidence>
<feature type="domain" description="Protein kinase" evidence="6">
    <location>
        <begin position="606"/>
        <end position="880"/>
    </location>
</feature>
<keyword evidence="3 7" id="KW-0418">Kinase</keyword>
<evidence type="ECO:0000256" key="1">
    <source>
        <dbReference type="ARBA" id="ARBA00022679"/>
    </source>
</evidence>
<proteinExistence type="predicted"/>
<dbReference type="PANTHER" id="PTHR43289:SF34">
    <property type="entry name" value="SERINE_THREONINE-PROTEIN KINASE YBDM-RELATED"/>
    <property type="match status" value="1"/>
</dbReference>
<dbReference type="Gene3D" id="1.10.510.10">
    <property type="entry name" value="Transferase(Phosphotransferase) domain 1"/>
    <property type="match status" value="1"/>
</dbReference>
<dbReference type="PROSITE" id="PS00109">
    <property type="entry name" value="PROTEIN_KINASE_TYR"/>
    <property type="match status" value="1"/>
</dbReference>
<keyword evidence="8" id="KW-1185">Reference proteome</keyword>
<sequence>MPASRTPAPAGAPGPAGALDEAVLCQTLAEHHGGPARMVIGIVLRQHLDGLVLTPTELIHNSRHLKALQAKATLMESALGRIATAQARLPGQEAKARRRTLDNAVAETAAKARAAQTAFSGLARGRALIDAILRSAPGKSPTGDAGFDLRVALSMELEEHRTWTSKLDALIQLFPTERQDALSAALDEVIGDVLASPAATQELFGSTPAGGAPLVTLCNLMFGRVPMDAFGPNRLGVLNGLFRQGRLPAARGMVQERIRRQLRAPQPLGRGTVEQEAELLRTLMGHLLSPTGLTGGAAMADALTVRYSRRLEQGGASAYRRSIVGLSETQPDLTCRIHYLAAVSAAPAAERHMGEIVDALDAALKNELLVENMVLQTPDTALVRQALSGAVEAIRGSALAEHDRERIAARADSVVDEFARRGRLVQRLRQIEPLPRRRIIRLGELACSGLVGDDGALSVLRQHILDTVRQPQFQAELAGSQSDDIAQAEVRRLYELLDRLSQMPLPSAKPSPPAIQSGAGAAFEPCGATALPTVVAPPVRGIVPPTSVAAVTVETLVAAGAAPGMCPACFVPKAPREACRDCGYPVRVQNRAGVHLLPGTRLLGRYLVGRVLGQGGFGATYLGWDERLQIKVAVKEFYPANLVSRAAGSSGVIPFSDEHARGFSAGLAKFLEEARMLARLREVKEIVSVQDFFEENETAYLVMELLDGRTLKRHVSESGGRIVARQTLALLSPIIRALHAVHEQGLIHRDISPDNIFLTSGGERKLLDFGAARHAAGKSADLTVILKPGYAPPEQYAPDGKQGPWTDVYALCATIHYALTGKTPPDATSRFMNDRVPRLAESGATVPPGFEKVLLSGLSMRWQDRPRSMRDLLVALTAAMNGP</sequence>
<dbReference type="CDD" id="cd14014">
    <property type="entry name" value="STKc_PknB_like"/>
    <property type="match status" value="1"/>
</dbReference>
<accession>A0ABW0G1L1</accession>
<evidence type="ECO:0000256" key="4">
    <source>
        <dbReference type="ARBA" id="ARBA00022840"/>
    </source>
</evidence>
<dbReference type="Gene3D" id="3.30.200.20">
    <property type="entry name" value="Phosphorylase Kinase, domain 1"/>
    <property type="match status" value="1"/>
</dbReference>
<dbReference type="Pfam" id="PF00069">
    <property type="entry name" value="Pkinase"/>
    <property type="match status" value="1"/>
</dbReference>
<dbReference type="PROSITE" id="PS50011">
    <property type="entry name" value="PROTEIN_KINASE_DOM"/>
    <property type="match status" value="1"/>
</dbReference>
<keyword evidence="1 7" id="KW-0808">Transferase</keyword>
<reference evidence="8" key="1">
    <citation type="journal article" date="2019" name="Int. J. Syst. Evol. Microbiol.">
        <title>The Global Catalogue of Microorganisms (GCM) 10K type strain sequencing project: providing services to taxonomists for standard genome sequencing and annotation.</title>
        <authorList>
            <consortium name="The Broad Institute Genomics Platform"/>
            <consortium name="The Broad Institute Genome Sequencing Center for Infectious Disease"/>
            <person name="Wu L."/>
            <person name="Ma J."/>
        </authorList>
    </citation>
    <scope>NUCLEOTIDE SEQUENCE [LARGE SCALE GENOMIC DNA]</scope>
    <source>
        <strain evidence="8">CCUG 58760</strain>
    </source>
</reference>